<dbReference type="InterPro" id="IPR014825">
    <property type="entry name" value="DNA_alkylation"/>
</dbReference>
<dbReference type="InterPro" id="IPR011989">
    <property type="entry name" value="ARM-like"/>
</dbReference>
<dbReference type="EMBL" id="JBHSEP010000019">
    <property type="protein sequence ID" value="MFC4600808.1"/>
    <property type="molecule type" value="Genomic_DNA"/>
</dbReference>
<name>A0ABV9FHS7_9BACL</name>
<organism evidence="1 2">
    <name type="scientific">Cohnella hongkongensis</name>
    <dbReference type="NCBI Taxonomy" id="178337"/>
    <lineage>
        <taxon>Bacteria</taxon>
        <taxon>Bacillati</taxon>
        <taxon>Bacillota</taxon>
        <taxon>Bacilli</taxon>
        <taxon>Bacillales</taxon>
        <taxon>Paenibacillaceae</taxon>
        <taxon>Cohnella</taxon>
    </lineage>
</organism>
<dbReference type="Gene3D" id="1.25.10.10">
    <property type="entry name" value="Leucine-rich Repeat Variant"/>
    <property type="match status" value="1"/>
</dbReference>
<evidence type="ECO:0000313" key="2">
    <source>
        <dbReference type="Proteomes" id="UP001596028"/>
    </source>
</evidence>
<protein>
    <submittedName>
        <fullName evidence="1">DNA alkylation repair protein</fullName>
    </submittedName>
</protein>
<dbReference type="RefSeq" id="WP_378100229.1">
    <property type="nucleotide sequence ID" value="NZ_JBHSEP010000019.1"/>
</dbReference>
<gene>
    <name evidence="1" type="ORF">ACFO3S_21365</name>
</gene>
<sequence>MTWEERFLKSLDSPDIQAMLNILEGLSTSHGSTPTQVIKNKALKMLQTKYKGLPIDLYKTGIGLANSSSVVGEELGAILIAQNYHINPKEVTEVLYSLADSTNWEVREWVASACSIVLNNYFDQFYSILLDWTASPSPNVRRAVAVAVKYSGKSKEDNKAEQLLDLIEPLLFDPDPYVKKNLGAFAIGDGLLRYFPSHVIDRIKTWIKIDNEHVRWNIAKIFTSAEGTKYVEQLKKEVIAVLISDQRSTVKRAVKSMENNIKKRRPDVSIS</sequence>
<dbReference type="Proteomes" id="UP001596028">
    <property type="component" value="Unassembled WGS sequence"/>
</dbReference>
<dbReference type="SUPFAM" id="SSF48371">
    <property type="entry name" value="ARM repeat"/>
    <property type="match status" value="1"/>
</dbReference>
<proteinExistence type="predicted"/>
<dbReference type="Pfam" id="PF08713">
    <property type="entry name" value="DNA_alkylation"/>
    <property type="match status" value="1"/>
</dbReference>
<comment type="caution">
    <text evidence="1">The sequence shown here is derived from an EMBL/GenBank/DDBJ whole genome shotgun (WGS) entry which is preliminary data.</text>
</comment>
<dbReference type="InterPro" id="IPR016024">
    <property type="entry name" value="ARM-type_fold"/>
</dbReference>
<reference evidence="2" key="1">
    <citation type="journal article" date="2019" name="Int. J. Syst. Evol. Microbiol.">
        <title>The Global Catalogue of Microorganisms (GCM) 10K type strain sequencing project: providing services to taxonomists for standard genome sequencing and annotation.</title>
        <authorList>
            <consortium name="The Broad Institute Genomics Platform"/>
            <consortium name="The Broad Institute Genome Sequencing Center for Infectious Disease"/>
            <person name="Wu L."/>
            <person name="Ma J."/>
        </authorList>
    </citation>
    <scope>NUCLEOTIDE SEQUENCE [LARGE SCALE GENOMIC DNA]</scope>
    <source>
        <strain evidence="2">CCUG 49571</strain>
    </source>
</reference>
<accession>A0ABV9FHS7</accession>
<evidence type="ECO:0000313" key="1">
    <source>
        <dbReference type="EMBL" id="MFC4600808.1"/>
    </source>
</evidence>
<keyword evidence="2" id="KW-1185">Reference proteome</keyword>